<evidence type="ECO:0000313" key="1">
    <source>
        <dbReference type="EMBL" id="KAL3529056.1"/>
    </source>
</evidence>
<sequence length="103" mass="11330">MLKVVELQIKTSMQNKSWQLKGILNHDGVVKTLVARDSSGLTVVEKLNILVLRTKNSNAVKKYSIANMEQSSNEDQISGSSLGIQNVVVIDIEPLKMAPNLIL</sequence>
<organism evidence="1 2">
    <name type="scientific">Cinchona calisaya</name>
    <dbReference type="NCBI Taxonomy" id="153742"/>
    <lineage>
        <taxon>Eukaryota</taxon>
        <taxon>Viridiplantae</taxon>
        <taxon>Streptophyta</taxon>
        <taxon>Embryophyta</taxon>
        <taxon>Tracheophyta</taxon>
        <taxon>Spermatophyta</taxon>
        <taxon>Magnoliopsida</taxon>
        <taxon>eudicotyledons</taxon>
        <taxon>Gunneridae</taxon>
        <taxon>Pentapetalae</taxon>
        <taxon>asterids</taxon>
        <taxon>lamiids</taxon>
        <taxon>Gentianales</taxon>
        <taxon>Rubiaceae</taxon>
        <taxon>Cinchonoideae</taxon>
        <taxon>Cinchoneae</taxon>
        <taxon>Cinchona</taxon>
    </lineage>
</organism>
<dbReference type="Proteomes" id="UP001630127">
    <property type="component" value="Unassembled WGS sequence"/>
</dbReference>
<keyword evidence="2" id="KW-1185">Reference proteome</keyword>
<accession>A0ABD3ABB9</accession>
<reference evidence="1 2" key="1">
    <citation type="submission" date="2024-11" db="EMBL/GenBank/DDBJ databases">
        <title>A near-complete genome assembly of Cinchona calisaya.</title>
        <authorList>
            <person name="Lian D.C."/>
            <person name="Zhao X.W."/>
            <person name="Wei L."/>
        </authorList>
    </citation>
    <scope>NUCLEOTIDE SEQUENCE [LARGE SCALE GENOMIC DNA]</scope>
    <source>
        <tissue evidence="1">Nenye</tissue>
    </source>
</reference>
<dbReference type="AlphaFoldDB" id="A0ABD3ABB9"/>
<gene>
    <name evidence="1" type="ORF">ACH5RR_008378</name>
</gene>
<dbReference type="EMBL" id="JBJUIK010000004">
    <property type="protein sequence ID" value="KAL3529056.1"/>
    <property type="molecule type" value="Genomic_DNA"/>
</dbReference>
<evidence type="ECO:0000313" key="2">
    <source>
        <dbReference type="Proteomes" id="UP001630127"/>
    </source>
</evidence>
<proteinExistence type="predicted"/>
<name>A0ABD3ABB9_9GENT</name>
<protein>
    <submittedName>
        <fullName evidence="1">Uncharacterized protein</fullName>
    </submittedName>
</protein>
<comment type="caution">
    <text evidence="1">The sequence shown here is derived from an EMBL/GenBank/DDBJ whole genome shotgun (WGS) entry which is preliminary data.</text>
</comment>